<dbReference type="AlphaFoldDB" id="D2VE00"/>
<dbReference type="VEuPathDB" id="AmoebaDB:NAEGRDRAFT_67100"/>
<evidence type="ECO:0000256" key="3">
    <source>
        <dbReference type="ARBA" id="ARBA00023204"/>
    </source>
</evidence>
<dbReference type="GeneID" id="8849289"/>
<dbReference type="RefSeq" id="XP_002677732.1">
    <property type="nucleotide sequence ID" value="XM_002677686.1"/>
</dbReference>
<protein>
    <submittedName>
        <fullName evidence="5">Predicted protein</fullName>
    </submittedName>
</protein>
<name>D2VE00_NAEGR</name>
<evidence type="ECO:0000313" key="5">
    <source>
        <dbReference type="EMBL" id="EFC44988.1"/>
    </source>
</evidence>
<sequence length="144" mass="16363">MPPHTTTDSQPTFTDTLSQQPIPSKTQSALYQIFERNRLEMTIKDINLDFVDQVEVKTSEQTAKLEYTAGVSVIVKLVYDKYNSHEQLGYGISKGDSRPKAVLQAKQLAIDDASNRCAKMFGDIQRWHPYLMAKRKSNTSSINY</sequence>
<dbReference type="InterPro" id="IPR042525">
    <property type="entry name" value="Rad52_Rad59_Rad22_sf"/>
</dbReference>
<keyword evidence="6" id="KW-1185">Reference proteome</keyword>
<comment type="similarity">
    <text evidence="1">Belongs to the RAD52 family.</text>
</comment>
<gene>
    <name evidence="5" type="ORF">NAEGRDRAFT_67100</name>
</gene>
<dbReference type="Proteomes" id="UP000006671">
    <property type="component" value="Unassembled WGS sequence"/>
</dbReference>
<dbReference type="GO" id="GO:0006302">
    <property type="term" value="P:double-strand break repair"/>
    <property type="evidence" value="ECO:0007669"/>
    <property type="project" value="UniProtKB-ARBA"/>
</dbReference>
<evidence type="ECO:0000256" key="2">
    <source>
        <dbReference type="ARBA" id="ARBA00022763"/>
    </source>
</evidence>
<keyword evidence="2" id="KW-0227">DNA damage</keyword>
<feature type="compositionally biased region" description="Low complexity" evidence="4">
    <location>
        <begin position="1"/>
        <end position="16"/>
    </location>
</feature>
<reference evidence="5 6" key="1">
    <citation type="journal article" date="2010" name="Cell">
        <title>The genome of Naegleria gruberi illuminates early eukaryotic versatility.</title>
        <authorList>
            <person name="Fritz-Laylin L.K."/>
            <person name="Prochnik S.E."/>
            <person name="Ginger M.L."/>
            <person name="Dacks J.B."/>
            <person name="Carpenter M.L."/>
            <person name="Field M.C."/>
            <person name="Kuo A."/>
            <person name="Paredez A."/>
            <person name="Chapman J."/>
            <person name="Pham J."/>
            <person name="Shu S."/>
            <person name="Neupane R."/>
            <person name="Cipriano M."/>
            <person name="Mancuso J."/>
            <person name="Tu H."/>
            <person name="Salamov A."/>
            <person name="Lindquist E."/>
            <person name="Shapiro H."/>
            <person name="Lucas S."/>
            <person name="Grigoriev I.V."/>
            <person name="Cande W.Z."/>
            <person name="Fulton C."/>
            <person name="Rokhsar D.S."/>
            <person name="Dawson S.C."/>
        </authorList>
    </citation>
    <scope>NUCLEOTIDE SEQUENCE [LARGE SCALE GENOMIC DNA]</scope>
    <source>
        <strain evidence="5 6">NEG-M</strain>
    </source>
</reference>
<dbReference type="InParanoid" id="D2VE00"/>
<feature type="region of interest" description="Disordered" evidence="4">
    <location>
        <begin position="1"/>
        <end position="24"/>
    </location>
</feature>
<accession>D2VE00</accession>
<dbReference type="InterPro" id="IPR041247">
    <property type="entry name" value="Rad52_fam"/>
</dbReference>
<dbReference type="Pfam" id="PF04098">
    <property type="entry name" value="Rad52_Rad22"/>
    <property type="match status" value="1"/>
</dbReference>
<organism evidence="6">
    <name type="scientific">Naegleria gruberi</name>
    <name type="common">Amoeba</name>
    <dbReference type="NCBI Taxonomy" id="5762"/>
    <lineage>
        <taxon>Eukaryota</taxon>
        <taxon>Discoba</taxon>
        <taxon>Heterolobosea</taxon>
        <taxon>Tetramitia</taxon>
        <taxon>Eutetramitia</taxon>
        <taxon>Vahlkampfiidae</taxon>
        <taxon>Naegleria</taxon>
    </lineage>
</organism>
<evidence type="ECO:0000256" key="4">
    <source>
        <dbReference type="SAM" id="MobiDB-lite"/>
    </source>
</evidence>
<dbReference type="SUPFAM" id="SSF54768">
    <property type="entry name" value="dsRNA-binding domain-like"/>
    <property type="match status" value="1"/>
</dbReference>
<dbReference type="OrthoDB" id="10256087at2759"/>
<dbReference type="EMBL" id="GG738865">
    <property type="protein sequence ID" value="EFC44988.1"/>
    <property type="molecule type" value="Genomic_DNA"/>
</dbReference>
<dbReference type="GO" id="GO:0006310">
    <property type="term" value="P:DNA recombination"/>
    <property type="evidence" value="ECO:0007669"/>
    <property type="project" value="UniProtKB-ARBA"/>
</dbReference>
<dbReference type="KEGG" id="ngr:NAEGRDRAFT_67100"/>
<proteinExistence type="inferred from homology"/>
<evidence type="ECO:0000256" key="1">
    <source>
        <dbReference type="ARBA" id="ARBA00006638"/>
    </source>
</evidence>
<dbReference type="OMA" id="SHEQLGY"/>
<dbReference type="Gene3D" id="3.30.390.80">
    <property type="entry name" value="DNA repair protein Rad52/59/22"/>
    <property type="match status" value="1"/>
</dbReference>
<keyword evidence="3" id="KW-0234">DNA repair</keyword>
<evidence type="ECO:0000313" key="6">
    <source>
        <dbReference type="Proteomes" id="UP000006671"/>
    </source>
</evidence>